<protein>
    <recommendedName>
        <fullName evidence="4">F-box domain-containing protein</fullName>
    </recommendedName>
</protein>
<evidence type="ECO:0008006" key="4">
    <source>
        <dbReference type="Google" id="ProtNLM"/>
    </source>
</evidence>
<gene>
    <name evidence="2" type="ORF">BCR34DRAFT_9824</name>
</gene>
<evidence type="ECO:0000256" key="1">
    <source>
        <dbReference type="SAM" id="MobiDB-lite"/>
    </source>
</evidence>
<comment type="caution">
    <text evidence="2">The sequence shown here is derived from an EMBL/GenBank/DDBJ whole genome shotgun (WGS) entry which is preliminary data.</text>
</comment>
<dbReference type="SUPFAM" id="SSF52047">
    <property type="entry name" value="RNI-like"/>
    <property type="match status" value="1"/>
</dbReference>
<organism evidence="2 3">
    <name type="scientific">Clohesyomyces aquaticus</name>
    <dbReference type="NCBI Taxonomy" id="1231657"/>
    <lineage>
        <taxon>Eukaryota</taxon>
        <taxon>Fungi</taxon>
        <taxon>Dikarya</taxon>
        <taxon>Ascomycota</taxon>
        <taxon>Pezizomycotina</taxon>
        <taxon>Dothideomycetes</taxon>
        <taxon>Pleosporomycetidae</taxon>
        <taxon>Pleosporales</taxon>
        <taxon>Lindgomycetaceae</taxon>
        <taxon>Clohesyomyces</taxon>
    </lineage>
</organism>
<dbReference type="Proteomes" id="UP000193144">
    <property type="component" value="Unassembled WGS sequence"/>
</dbReference>
<dbReference type="OrthoDB" id="4413570at2759"/>
<reference evidence="2 3" key="1">
    <citation type="submission" date="2016-07" db="EMBL/GenBank/DDBJ databases">
        <title>Pervasive Adenine N6-methylation of Active Genes in Fungi.</title>
        <authorList>
            <consortium name="DOE Joint Genome Institute"/>
            <person name="Mondo S.J."/>
            <person name="Dannebaum R.O."/>
            <person name="Kuo R.C."/>
            <person name="Labutti K."/>
            <person name="Haridas S."/>
            <person name="Kuo A."/>
            <person name="Salamov A."/>
            <person name="Ahrendt S.R."/>
            <person name="Lipzen A."/>
            <person name="Sullivan W."/>
            <person name="Andreopoulos W.B."/>
            <person name="Clum A."/>
            <person name="Lindquist E."/>
            <person name="Daum C."/>
            <person name="Ramamoorthy G.K."/>
            <person name="Gryganskyi A."/>
            <person name="Culley D."/>
            <person name="Magnuson J.K."/>
            <person name="James T.Y."/>
            <person name="O'Malley M.A."/>
            <person name="Stajich J.E."/>
            <person name="Spatafora J.W."/>
            <person name="Visel A."/>
            <person name="Grigoriev I.V."/>
        </authorList>
    </citation>
    <scope>NUCLEOTIDE SEQUENCE [LARGE SCALE GENOMIC DNA]</scope>
    <source>
        <strain evidence="2 3">CBS 115471</strain>
    </source>
</reference>
<proteinExistence type="predicted"/>
<feature type="region of interest" description="Disordered" evidence="1">
    <location>
        <begin position="396"/>
        <end position="457"/>
    </location>
</feature>
<evidence type="ECO:0000313" key="2">
    <source>
        <dbReference type="EMBL" id="ORY17809.1"/>
    </source>
</evidence>
<dbReference type="InterPro" id="IPR032675">
    <property type="entry name" value="LRR_dom_sf"/>
</dbReference>
<dbReference type="AlphaFoldDB" id="A0A1Y2A5L4"/>
<name>A0A1Y2A5L4_9PLEO</name>
<evidence type="ECO:0000313" key="3">
    <source>
        <dbReference type="Proteomes" id="UP000193144"/>
    </source>
</evidence>
<dbReference type="Gene3D" id="3.80.10.10">
    <property type="entry name" value="Ribonuclease Inhibitor"/>
    <property type="match status" value="1"/>
</dbReference>
<keyword evidence="3" id="KW-1185">Reference proteome</keyword>
<feature type="compositionally biased region" description="Basic and acidic residues" evidence="1">
    <location>
        <begin position="396"/>
        <end position="413"/>
    </location>
</feature>
<dbReference type="EMBL" id="MCFA01000010">
    <property type="protein sequence ID" value="ORY17809.1"/>
    <property type="molecule type" value="Genomic_DNA"/>
</dbReference>
<sequence length="484" mass="53954">MSRYPTSAPLCASVTSQDQTRTILTLPLELREQIYKEVLTNHLQGPELLRSCREIYDEAHKFLFQRPLLLRNLPALQRWLDQAPERHFPNVIEVILELPDVDLTRLLTSPSSSHTPSSPQVSVRDLYEQELEGLYRGLKKLEQAKTLTIKTLPDSQSFLYRDFVAKFLDRLGSVFPGLQHLTLEGNFHHQSLSFLSSIKELRHLSFDGYSSTSPTATAEILAGLPHLTSLSLFSHPALLTPTDHVHSSFTSNRQSVTGSVLRFMNPLGSLYLTETMRPASSTGIFFTPEILSALHFSHNTSLTSLSICLSQVPDVEPLEALQEFLEGSSIRTLQLDWPNFDPEDMDDLLPGGLAELWVRTESKEKAFDVLYQVIKSKEAGEMGGLNRVVLMRKEWHGEGNGREEDVGERRSEDMDGSVQPQAGGEGGHGVSASDEAATEKHSSSGGEEEPLHDFPSGISYEDVARAMRTLSHLGVKASWYTESV</sequence>
<accession>A0A1Y2A5L4</accession>